<feature type="transmembrane region" description="Helical" evidence="1">
    <location>
        <begin position="40"/>
        <end position="59"/>
    </location>
</feature>
<keyword evidence="1" id="KW-1133">Transmembrane helix</keyword>
<feature type="transmembrane region" description="Helical" evidence="1">
    <location>
        <begin position="135"/>
        <end position="158"/>
    </location>
</feature>
<keyword evidence="4" id="KW-1185">Reference proteome</keyword>
<dbReference type="InterPro" id="IPR026841">
    <property type="entry name" value="Aur1/Ipt1"/>
</dbReference>
<dbReference type="RefSeq" id="WP_095420466.1">
    <property type="nucleotide sequence ID" value="NZ_CP022990.1"/>
</dbReference>
<dbReference type="Gene3D" id="1.20.144.10">
    <property type="entry name" value="Phosphatidic acid phosphatase type 2/haloperoxidase"/>
    <property type="match status" value="1"/>
</dbReference>
<dbReference type="SUPFAM" id="SSF48317">
    <property type="entry name" value="Acid phosphatase/Vanadium-dependent haloperoxidase"/>
    <property type="match status" value="1"/>
</dbReference>
<evidence type="ECO:0000313" key="4">
    <source>
        <dbReference type="Proteomes" id="UP000215158"/>
    </source>
</evidence>
<dbReference type="Proteomes" id="UP000215158">
    <property type="component" value="Chromosome 2"/>
</dbReference>
<feature type="transmembrane region" description="Helical" evidence="1">
    <location>
        <begin position="7"/>
        <end position="28"/>
    </location>
</feature>
<dbReference type="KEGG" id="parb:CJU94_19945"/>
<dbReference type="InterPro" id="IPR036938">
    <property type="entry name" value="PAP2/HPO_sf"/>
</dbReference>
<proteinExistence type="predicted"/>
<dbReference type="CDD" id="cd01610">
    <property type="entry name" value="PAP2_like"/>
    <property type="match status" value="1"/>
</dbReference>
<protein>
    <recommendedName>
        <fullName evidence="2">Inositolphosphotransferase Aur1/Ipt1 domain-containing protein</fullName>
    </recommendedName>
</protein>
<reference evidence="3 4" key="1">
    <citation type="submission" date="2017-08" db="EMBL/GenBank/DDBJ databases">
        <title>Identification and genetic characteristics of simultaneous BTEX- and naphthalene-degrading Paraburkholderia sp. BN5 isolated from petroleum-contaminated soil.</title>
        <authorList>
            <person name="Lee Y."/>
            <person name="Jeon C.O."/>
        </authorList>
    </citation>
    <scope>NUCLEOTIDE SEQUENCE [LARGE SCALE GENOMIC DNA]</scope>
    <source>
        <strain evidence="3 4">BN5</strain>
    </source>
</reference>
<feature type="transmembrane region" description="Helical" evidence="1">
    <location>
        <begin position="79"/>
        <end position="99"/>
    </location>
</feature>
<gene>
    <name evidence="3" type="ORF">CJU94_19945</name>
</gene>
<feature type="domain" description="Inositolphosphotransferase Aur1/Ipt1" evidence="2">
    <location>
        <begin position="111"/>
        <end position="292"/>
    </location>
</feature>
<evidence type="ECO:0000313" key="3">
    <source>
        <dbReference type="EMBL" id="ASW00543.1"/>
    </source>
</evidence>
<dbReference type="OrthoDB" id="8967289at2"/>
<organism evidence="3 4">
    <name type="scientific">Paraburkholderia aromaticivorans</name>
    <dbReference type="NCBI Taxonomy" id="2026199"/>
    <lineage>
        <taxon>Bacteria</taxon>
        <taxon>Pseudomonadati</taxon>
        <taxon>Pseudomonadota</taxon>
        <taxon>Betaproteobacteria</taxon>
        <taxon>Burkholderiales</taxon>
        <taxon>Burkholderiaceae</taxon>
        <taxon>Paraburkholderia</taxon>
    </lineage>
</organism>
<name>A0A248VNU6_9BURK</name>
<dbReference type="AlphaFoldDB" id="A0A248VNU6"/>
<keyword evidence="1" id="KW-0812">Transmembrane</keyword>
<feature type="transmembrane region" description="Helical" evidence="1">
    <location>
        <begin position="170"/>
        <end position="188"/>
    </location>
</feature>
<dbReference type="GO" id="GO:0016020">
    <property type="term" value="C:membrane"/>
    <property type="evidence" value="ECO:0007669"/>
    <property type="project" value="UniProtKB-SubCell"/>
</dbReference>
<accession>A0A248VNU6</accession>
<feature type="transmembrane region" description="Helical" evidence="1">
    <location>
        <begin position="276"/>
        <end position="294"/>
    </location>
</feature>
<dbReference type="EMBL" id="CP022990">
    <property type="protein sequence ID" value="ASW00543.1"/>
    <property type="molecule type" value="Genomic_DNA"/>
</dbReference>
<feature type="transmembrane region" description="Helical" evidence="1">
    <location>
        <begin position="253"/>
        <end position="270"/>
    </location>
</feature>
<keyword evidence="1" id="KW-0472">Membrane</keyword>
<evidence type="ECO:0000256" key="1">
    <source>
        <dbReference type="SAM" id="Phobius"/>
    </source>
</evidence>
<feature type="transmembrane region" description="Helical" evidence="1">
    <location>
        <begin position="226"/>
        <end position="246"/>
    </location>
</feature>
<sequence>MPKQRRALYGAAWQFTFLMFLIDCLWAARIGFRLDRGGAALAIALTGALVVIDAVLWVLSRIPYKDADRSIFYRNVLEAFLWITVLATFSKVCIVFQYLCVTTDFPLASNAFIAADAALGFHWPDTYRWVQAHPWLHMALATAYTSGAYQLFIIPVILAVTRNTQDYAEFVLQFMASATLVILISVPFPAESAFVHFGIHDPDTASTVSDFALFRNGHARTLNLSFVQGLVSFPSLHTILALCFAYALRHVRYVFPIAIALNALMIVSTLTQGGHYLADVLSGLIAGAGVIWLVRQVAFRVAEPVADQAPPAVTS</sequence>
<evidence type="ECO:0000259" key="2">
    <source>
        <dbReference type="Pfam" id="PF14378"/>
    </source>
</evidence>
<dbReference type="Pfam" id="PF14378">
    <property type="entry name" value="PAP2_3"/>
    <property type="match status" value="1"/>
</dbReference>